<evidence type="ECO:0000313" key="8">
    <source>
        <dbReference type="Proteomes" id="UP001057580"/>
    </source>
</evidence>
<comment type="subcellular location">
    <subcellularLocation>
        <location evidence="5">Cytoplasm</location>
    </subcellularLocation>
</comment>
<evidence type="ECO:0000256" key="5">
    <source>
        <dbReference type="RuleBase" id="RU003825"/>
    </source>
</evidence>
<dbReference type="AlphaFoldDB" id="A0A9E7R6F1"/>
<comment type="catalytic activity">
    <reaction evidence="5">
        <text>uridine + ATP = UMP + ADP + H(+)</text>
        <dbReference type="Rhea" id="RHEA:16825"/>
        <dbReference type="ChEBI" id="CHEBI:15378"/>
        <dbReference type="ChEBI" id="CHEBI:16704"/>
        <dbReference type="ChEBI" id="CHEBI:30616"/>
        <dbReference type="ChEBI" id="CHEBI:57865"/>
        <dbReference type="ChEBI" id="CHEBI:456216"/>
        <dbReference type="EC" id="2.7.1.48"/>
    </reaction>
</comment>
<dbReference type="GeneID" id="74942190"/>
<dbReference type="PRINTS" id="PR00988">
    <property type="entry name" value="URIDINKINASE"/>
</dbReference>
<keyword evidence="5" id="KW-0963">Cytoplasm</keyword>
<evidence type="ECO:0000256" key="2">
    <source>
        <dbReference type="ARBA" id="ARBA00022679"/>
    </source>
</evidence>
<dbReference type="SUPFAM" id="SSF52540">
    <property type="entry name" value="P-loop containing nucleoside triphosphate hydrolases"/>
    <property type="match status" value="1"/>
</dbReference>
<dbReference type="GO" id="GO:0005524">
    <property type="term" value="F:ATP binding"/>
    <property type="evidence" value="ECO:0007669"/>
    <property type="project" value="UniProtKB-KW"/>
</dbReference>
<dbReference type="NCBIfam" id="NF004018">
    <property type="entry name" value="PRK05480.1"/>
    <property type="match status" value="1"/>
</dbReference>
<sequence>MPVPSFVMAIAGGTGAGKTTVARELTTGVDSVTLVPLDNYYRDRSGQPLEERREVNYDHPDAFDWPLVREQVSALCEGRTVEMPQYDFTVHNREEERVTVDPGDVLVVEGILALHDDVVAEMLDLKLYVETDADVRILRRIRRDVVDRGRDLEGVMDQYLSTVKPMHERFVRPTKKEADLIIPEGANDRAVDLLRDRVLGVVEEGEPPEPFSE</sequence>
<evidence type="ECO:0000313" key="7">
    <source>
        <dbReference type="EMBL" id="UWM56064.1"/>
    </source>
</evidence>
<protein>
    <recommendedName>
        <fullName evidence="5">Uridine kinase</fullName>
        <ecNumber evidence="5">2.7.1.48</ecNumber>
    </recommendedName>
</protein>
<name>A0A9E7R6F1_9EURY</name>
<evidence type="ECO:0000256" key="3">
    <source>
        <dbReference type="ARBA" id="ARBA00022741"/>
    </source>
</evidence>
<comment type="similarity">
    <text evidence="5">Belongs to the uridine kinase family.</text>
</comment>
<dbReference type="InterPro" id="IPR006083">
    <property type="entry name" value="PRK/URK"/>
</dbReference>
<dbReference type="RefSeq" id="WP_260595184.1">
    <property type="nucleotide sequence ID" value="NZ_CP104003.1"/>
</dbReference>
<evidence type="ECO:0000256" key="4">
    <source>
        <dbReference type="ARBA" id="ARBA00022777"/>
    </source>
</evidence>
<dbReference type="KEGG" id="ssai:N0B31_07170"/>
<keyword evidence="4 5" id="KW-0418">Kinase</keyword>
<feature type="domain" description="Phosphoribulokinase/uridine kinase" evidence="6">
    <location>
        <begin position="7"/>
        <end position="186"/>
    </location>
</feature>
<evidence type="ECO:0000259" key="6">
    <source>
        <dbReference type="Pfam" id="PF00485"/>
    </source>
</evidence>
<dbReference type="Pfam" id="PF00485">
    <property type="entry name" value="PRK"/>
    <property type="match status" value="1"/>
</dbReference>
<dbReference type="EC" id="2.7.1.48" evidence="5"/>
<keyword evidence="8" id="KW-1185">Reference proteome</keyword>
<reference evidence="7" key="1">
    <citation type="submission" date="2022-09" db="EMBL/GenBank/DDBJ databases">
        <title>Diverse halophilic archaea isolated from saline environments.</title>
        <authorList>
            <person name="Cui H.-L."/>
        </authorList>
    </citation>
    <scope>NUCLEOTIDE SEQUENCE</scope>
    <source>
        <strain evidence="7">ZS-35-S2</strain>
    </source>
</reference>
<dbReference type="InterPro" id="IPR000764">
    <property type="entry name" value="Uridine_kinase-like"/>
</dbReference>
<evidence type="ECO:0000256" key="1">
    <source>
        <dbReference type="ARBA" id="ARBA00004690"/>
    </source>
</evidence>
<dbReference type="GO" id="GO:0005737">
    <property type="term" value="C:cytoplasm"/>
    <property type="evidence" value="ECO:0007669"/>
    <property type="project" value="UniProtKB-SubCell"/>
</dbReference>
<accession>A0A9E7R6F1</accession>
<comment type="pathway">
    <text evidence="1 5">Pyrimidine metabolism; UMP biosynthesis via salvage pathway; UMP from uridine: step 1/1.</text>
</comment>
<keyword evidence="5" id="KW-0067">ATP-binding</keyword>
<dbReference type="EMBL" id="CP104003">
    <property type="protein sequence ID" value="UWM56064.1"/>
    <property type="molecule type" value="Genomic_DNA"/>
</dbReference>
<keyword evidence="2 5" id="KW-0808">Transferase</keyword>
<comment type="catalytic activity">
    <reaction evidence="5">
        <text>cytidine + ATP = CMP + ADP + H(+)</text>
        <dbReference type="Rhea" id="RHEA:24674"/>
        <dbReference type="ChEBI" id="CHEBI:15378"/>
        <dbReference type="ChEBI" id="CHEBI:17562"/>
        <dbReference type="ChEBI" id="CHEBI:30616"/>
        <dbReference type="ChEBI" id="CHEBI:60377"/>
        <dbReference type="ChEBI" id="CHEBI:456216"/>
        <dbReference type="EC" id="2.7.1.48"/>
    </reaction>
</comment>
<gene>
    <name evidence="7" type="primary">udk</name>
    <name evidence="7" type="ORF">N0B31_07170</name>
</gene>
<dbReference type="Gene3D" id="3.40.50.300">
    <property type="entry name" value="P-loop containing nucleotide triphosphate hydrolases"/>
    <property type="match status" value="1"/>
</dbReference>
<dbReference type="GO" id="GO:0004849">
    <property type="term" value="F:uridine kinase activity"/>
    <property type="evidence" value="ECO:0007669"/>
    <property type="project" value="UniProtKB-EC"/>
</dbReference>
<comment type="pathway">
    <text evidence="5">Pyrimidine metabolism; CTP biosynthesis via salvage pathway; CTP from cytidine: step 1/3.</text>
</comment>
<organism evidence="7 8">
    <name type="scientific">Salinirubellus salinus</name>
    <dbReference type="NCBI Taxonomy" id="1364945"/>
    <lineage>
        <taxon>Archaea</taxon>
        <taxon>Methanobacteriati</taxon>
        <taxon>Methanobacteriota</taxon>
        <taxon>Stenosarchaea group</taxon>
        <taxon>Halobacteria</taxon>
        <taxon>Halobacteriales</taxon>
        <taxon>Natronomonadaceae</taxon>
        <taxon>Salinirubellus</taxon>
    </lineage>
</organism>
<keyword evidence="3 5" id="KW-0547">Nucleotide-binding</keyword>
<proteinExistence type="inferred from homology"/>
<dbReference type="PANTHER" id="PTHR10285">
    <property type="entry name" value="URIDINE KINASE"/>
    <property type="match status" value="1"/>
</dbReference>
<dbReference type="CDD" id="cd02023">
    <property type="entry name" value="UMPK"/>
    <property type="match status" value="1"/>
</dbReference>
<dbReference type="NCBIfam" id="TIGR00235">
    <property type="entry name" value="udk"/>
    <property type="match status" value="1"/>
</dbReference>
<dbReference type="InterPro" id="IPR027417">
    <property type="entry name" value="P-loop_NTPase"/>
</dbReference>
<dbReference type="Proteomes" id="UP001057580">
    <property type="component" value="Chromosome"/>
</dbReference>